<dbReference type="InterPro" id="IPR000322">
    <property type="entry name" value="Glyco_hydro_31_TIM"/>
</dbReference>
<dbReference type="GO" id="GO:0004558">
    <property type="term" value="F:alpha-1,4-glucosidase activity"/>
    <property type="evidence" value="ECO:0007669"/>
    <property type="project" value="UniProtKB-EC"/>
</dbReference>
<dbReference type="InterPro" id="IPR013780">
    <property type="entry name" value="Glyco_hydro_b"/>
</dbReference>
<keyword evidence="5 8" id="KW-0378">Hydrolase</keyword>
<comment type="similarity">
    <text evidence="2 8">Belongs to the glycosyl hydrolase 31 family.</text>
</comment>
<proteinExistence type="inferred from homology"/>
<evidence type="ECO:0000256" key="8">
    <source>
        <dbReference type="RuleBase" id="RU361185"/>
    </source>
</evidence>
<dbReference type="EMBL" id="KQ964265">
    <property type="protein sequence ID" value="KXJ86898.1"/>
    <property type="molecule type" value="Genomic_DNA"/>
</dbReference>
<dbReference type="InterPro" id="IPR017853">
    <property type="entry name" value="GH"/>
</dbReference>
<dbReference type="PANTHER" id="PTHR22762:SF133">
    <property type="entry name" value="P-TYPE DOMAIN-CONTAINING PROTEIN"/>
    <property type="match status" value="1"/>
</dbReference>
<dbReference type="Pfam" id="PF01055">
    <property type="entry name" value="Glyco_hydro_31_2nd"/>
    <property type="match status" value="1"/>
</dbReference>
<keyword evidence="7 8" id="KW-0326">Glycosidase</keyword>
<evidence type="ECO:0000259" key="10">
    <source>
        <dbReference type="Pfam" id="PF01055"/>
    </source>
</evidence>
<keyword evidence="4" id="KW-0732">Signal</keyword>
<dbReference type="SUPFAM" id="SSF74650">
    <property type="entry name" value="Galactose mutarotase-like"/>
    <property type="match status" value="1"/>
</dbReference>
<name>A0A136IPU8_9PEZI</name>
<dbReference type="Pfam" id="PF21365">
    <property type="entry name" value="Glyco_hydro_31_3rd"/>
    <property type="match status" value="1"/>
</dbReference>
<evidence type="ECO:0000256" key="9">
    <source>
        <dbReference type="SAM" id="MobiDB-lite"/>
    </source>
</evidence>
<evidence type="ECO:0000256" key="1">
    <source>
        <dbReference type="ARBA" id="ARBA00001657"/>
    </source>
</evidence>
<dbReference type="SUPFAM" id="SSF51011">
    <property type="entry name" value="Glycosyl hydrolase domain"/>
    <property type="match status" value="1"/>
</dbReference>
<dbReference type="STRING" id="196109.A0A136IPU8"/>
<sequence length="959" mass="107373">MLRPEITKHKPHKTIPNVRDPDAVDPQSVCPGYKAGKITETKHGFTAQLRLAGKPCDVYGRDIEELTLIVETQDVDRLHVEILPTYLGPENYTWFVLPEELIPKPAVSADYGTQSQGGKGPKAELVFSYSNDPTFSFNVTRRSTGDVIFSTCGTQIVYEDQFIEFGSSLPEEYNLYGLGETMHAFRLGNNLTRTLFAADVGDVIDANLYGSHPFYLETRYSKIDPSTGGRTPITTTTADAITDADKRRATYDSLSHGLFQRNAHGQDILLRAHNITWRALGGTIDLYFYAGPSQDAVTKAYQTSTIGLPAMQQYWTFGYHQCRWGYKSWAELQGVVDKFEEHGIPLETIWSDIDYMDAYRDFENDPKNYAYGEGERFLARLHASNRHYVPIVDSAIYAPDRDDKKDRYPAFERGLDEQAFIMNPDGTAYIGEVWPGFTVFPDWIGAVLNGTGAIRWWISEVARYHKKIRFDGIWIDMSEVSSFCRGSCGSENRTYTIGPSYKVSSSSSGDEEGEGVGGEADISNEDSTTSTAELMRRAAKPKKNKKKHTRDVANPPYAIDNFHGDLDGKTVSPEAVHHGGYLDYDFHNLFGHQILNATYHALLKVFPDKRPFIIGRSQFAGSGKWAGHWGGDNYSLWAYLYLSIPQALSYSLFGFPMFGVDACGFNDDSGMELCARWMQLSAFFPFYRNHNAIDMRSQEPYVWREVASATRTAMAVRYALLPYMYTTFYQSHATGSTTLRALAWEFPQEPWLRDADRQFLLGGAIMVTPCLVKGADTVDGVFPGSGKGTVWYDWYNHTAVRETAPGENVTIEAPLGHIPVFVRGGHVLPLQEPAMTTKEARETPWSLLVALDGAGEADGMLYLDDGESLVPERQTWAEFAVAASTLKVSRRGNFVDRNVLGNITVMGVTGSVSAVRINQESVHVGKWHVDRARNLLEIKGLDEMTKDGAWDKDWTLSWA</sequence>
<dbReference type="OrthoDB" id="5839090at2759"/>
<dbReference type="InterPro" id="IPR030459">
    <property type="entry name" value="Glyco_hydro_31_CS"/>
</dbReference>
<dbReference type="PROSITE" id="PS00129">
    <property type="entry name" value="GLYCOSYL_HYDROL_F31_1"/>
    <property type="match status" value="1"/>
</dbReference>
<reference evidence="13" key="1">
    <citation type="submission" date="2016-02" db="EMBL/GenBank/DDBJ databases">
        <title>Draft genome sequence of Microdochium bolleyi, a fungal endophyte of beachgrass.</title>
        <authorList>
            <consortium name="DOE Joint Genome Institute"/>
            <person name="David A.S."/>
            <person name="May G."/>
            <person name="Haridas S."/>
            <person name="Lim J."/>
            <person name="Wang M."/>
            <person name="Labutti K."/>
            <person name="Lipzen A."/>
            <person name="Barry K."/>
            <person name="Grigoriev I.V."/>
        </authorList>
    </citation>
    <scope>NUCLEOTIDE SEQUENCE [LARGE SCALE GENOMIC DNA]</scope>
    <source>
        <strain evidence="13">J235TASD1</strain>
    </source>
</reference>
<evidence type="ECO:0000256" key="5">
    <source>
        <dbReference type="ARBA" id="ARBA00022801"/>
    </source>
</evidence>
<feature type="region of interest" description="Disordered" evidence="9">
    <location>
        <begin position="537"/>
        <end position="556"/>
    </location>
</feature>
<dbReference type="PANTHER" id="PTHR22762">
    <property type="entry name" value="ALPHA-GLUCOSIDASE"/>
    <property type="match status" value="1"/>
</dbReference>
<feature type="compositionally biased region" description="Basic residues" evidence="9">
    <location>
        <begin position="537"/>
        <end position="549"/>
    </location>
</feature>
<keyword evidence="6" id="KW-0325">Glycoprotein</keyword>
<evidence type="ECO:0000256" key="6">
    <source>
        <dbReference type="ARBA" id="ARBA00023180"/>
    </source>
</evidence>
<feature type="domain" description="Glycosyl hydrolase family 31 C-terminal" evidence="11">
    <location>
        <begin position="735"/>
        <end position="828"/>
    </location>
</feature>
<dbReference type="SUPFAM" id="SSF51445">
    <property type="entry name" value="(Trans)glycosidases"/>
    <property type="match status" value="1"/>
</dbReference>
<feature type="domain" description="Glycoside hydrolase family 31 TIM barrel" evidence="10">
    <location>
        <begin position="309"/>
        <end position="726"/>
    </location>
</feature>
<keyword evidence="13" id="KW-1185">Reference proteome</keyword>
<dbReference type="AlphaFoldDB" id="A0A136IPU8"/>
<dbReference type="Proteomes" id="UP000070501">
    <property type="component" value="Unassembled WGS sequence"/>
</dbReference>
<feature type="region of interest" description="Disordered" evidence="9">
    <location>
        <begin position="499"/>
        <end position="530"/>
    </location>
</feature>
<dbReference type="PROSITE" id="PS00707">
    <property type="entry name" value="GLYCOSYL_HYDROL_F31_2"/>
    <property type="match status" value="1"/>
</dbReference>
<evidence type="ECO:0000256" key="4">
    <source>
        <dbReference type="ARBA" id="ARBA00022729"/>
    </source>
</evidence>
<gene>
    <name evidence="12" type="ORF">Micbo1qcDRAFT_152430</name>
</gene>
<dbReference type="CDD" id="cd06602">
    <property type="entry name" value="GH31_MGAM_SI_GAA"/>
    <property type="match status" value="1"/>
</dbReference>
<accession>A0A136IPU8</accession>
<evidence type="ECO:0000256" key="7">
    <source>
        <dbReference type="ARBA" id="ARBA00023295"/>
    </source>
</evidence>
<evidence type="ECO:0000256" key="2">
    <source>
        <dbReference type="ARBA" id="ARBA00007806"/>
    </source>
</evidence>
<dbReference type="CDD" id="cd14752">
    <property type="entry name" value="GH31_N"/>
    <property type="match status" value="1"/>
</dbReference>
<comment type="catalytic activity">
    <reaction evidence="1">
        <text>Hydrolysis of terminal, non-reducing (1-&gt;4)-linked alpha-D-glucose residues with release of alpha-D-glucose.</text>
        <dbReference type="EC" id="3.2.1.20"/>
    </reaction>
</comment>
<protein>
    <recommendedName>
        <fullName evidence="3">alpha-glucosidase</fullName>
        <ecNumber evidence="3">3.2.1.20</ecNumber>
    </recommendedName>
</protein>
<dbReference type="Gene3D" id="2.60.40.1760">
    <property type="entry name" value="glycosyl hydrolase (family 31)"/>
    <property type="match status" value="1"/>
</dbReference>
<dbReference type="InterPro" id="IPR030458">
    <property type="entry name" value="Glyco_hydro_31_AS"/>
</dbReference>
<dbReference type="Gene3D" id="3.20.20.80">
    <property type="entry name" value="Glycosidases"/>
    <property type="match status" value="1"/>
</dbReference>
<dbReference type="InterPro" id="IPR048395">
    <property type="entry name" value="Glyco_hydro_31_C"/>
</dbReference>
<feature type="region of interest" description="Disordered" evidence="9">
    <location>
        <begin position="1"/>
        <end position="26"/>
    </location>
</feature>
<dbReference type="EC" id="3.2.1.20" evidence="3"/>
<dbReference type="Gene3D" id="2.60.40.1180">
    <property type="entry name" value="Golgi alpha-mannosidase II"/>
    <property type="match status" value="2"/>
</dbReference>
<evidence type="ECO:0000313" key="13">
    <source>
        <dbReference type="Proteomes" id="UP000070501"/>
    </source>
</evidence>
<organism evidence="12 13">
    <name type="scientific">Microdochium bolleyi</name>
    <dbReference type="NCBI Taxonomy" id="196109"/>
    <lineage>
        <taxon>Eukaryota</taxon>
        <taxon>Fungi</taxon>
        <taxon>Dikarya</taxon>
        <taxon>Ascomycota</taxon>
        <taxon>Pezizomycotina</taxon>
        <taxon>Sordariomycetes</taxon>
        <taxon>Xylariomycetidae</taxon>
        <taxon>Xylariales</taxon>
        <taxon>Microdochiaceae</taxon>
        <taxon>Microdochium</taxon>
    </lineage>
</organism>
<dbReference type="InParanoid" id="A0A136IPU8"/>
<dbReference type="GO" id="GO:0030246">
    <property type="term" value="F:carbohydrate binding"/>
    <property type="evidence" value="ECO:0007669"/>
    <property type="project" value="InterPro"/>
</dbReference>
<evidence type="ECO:0000256" key="3">
    <source>
        <dbReference type="ARBA" id="ARBA00012741"/>
    </source>
</evidence>
<evidence type="ECO:0000259" key="11">
    <source>
        <dbReference type="Pfam" id="PF21365"/>
    </source>
</evidence>
<evidence type="ECO:0000313" key="12">
    <source>
        <dbReference type="EMBL" id="KXJ86898.1"/>
    </source>
</evidence>
<dbReference type="GO" id="GO:0005975">
    <property type="term" value="P:carbohydrate metabolic process"/>
    <property type="evidence" value="ECO:0007669"/>
    <property type="project" value="InterPro"/>
</dbReference>
<dbReference type="InterPro" id="IPR011013">
    <property type="entry name" value="Gal_mutarotase_sf_dom"/>
</dbReference>